<evidence type="ECO:0000256" key="2">
    <source>
        <dbReference type="ARBA" id="ARBA00022643"/>
    </source>
</evidence>
<keyword evidence="2" id="KW-0288">FMN</keyword>
<gene>
    <name evidence="4" type="ordered locus">Plav_0758</name>
</gene>
<dbReference type="Gene3D" id="3.20.20.70">
    <property type="entry name" value="Aldolase class I"/>
    <property type="match status" value="1"/>
</dbReference>
<evidence type="ECO:0000313" key="4">
    <source>
        <dbReference type="EMBL" id="ABS62381.1"/>
    </source>
</evidence>
<keyword evidence="3" id="KW-0560">Oxidoreductase</keyword>
<dbReference type="EMBL" id="CP000774">
    <property type="protein sequence ID" value="ABS62381.1"/>
    <property type="molecule type" value="Genomic_DNA"/>
</dbReference>
<reference evidence="4 5" key="1">
    <citation type="journal article" date="2011" name="Stand. Genomic Sci.">
        <title>Complete genome sequence of Parvibaculum lavamentivorans type strain (DS-1(T)).</title>
        <authorList>
            <person name="Schleheck D."/>
            <person name="Weiss M."/>
            <person name="Pitluck S."/>
            <person name="Bruce D."/>
            <person name="Land M.L."/>
            <person name="Han S."/>
            <person name="Saunders E."/>
            <person name="Tapia R."/>
            <person name="Detter C."/>
            <person name="Brettin T."/>
            <person name="Han J."/>
            <person name="Woyke T."/>
            <person name="Goodwin L."/>
            <person name="Pennacchio L."/>
            <person name="Nolan M."/>
            <person name="Cook A.M."/>
            <person name="Kjelleberg S."/>
            <person name="Thomas T."/>
        </authorList>
    </citation>
    <scope>NUCLEOTIDE SEQUENCE [LARGE SCALE GENOMIC DNA]</scope>
    <source>
        <strain evidence="5">DS-1 / DSM 13023 / NCIMB 13966</strain>
    </source>
</reference>
<keyword evidence="4" id="KW-0223">Dioxygenase</keyword>
<organism evidence="4 5">
    <name type="scientific">Parvibaculum lavamentivorans (strain DS-1 / DSM 13023 / NCIMB 13966)</name>
    <dbReference type="NCBI Taxonomy" id="402881"/>
    <lineage>
        <taxon>Bacteria</taxon>
        <taxon>Pseudomonadati</taxon>
        <taxon>Pseudomonadota</taxon>
        <taxon>Alphaproteobacteria</taxon>
        <taxon>Hyphomicrobiales</taxon>
        <taxon>Parvibaculaceae</taxon>
        <taxon>Parvibaculum</taxon>
    </lineage>
</organism>
<evidence type="ECO:0000313" key="5">
    <source>
        <dbReference type="Proteomes" id="UP000006377"/>
    </source>
</evidence>
<dbReference type="InterPro" id="IPR013785">
    <property type="entry name" value="Aldolase_TIM"/>
</dbReference>
<dbReference type="AlphaFoldDB" id="A7HR48"/>
<dbReference type="GO" id="GO:0018580">
    <property type="term" value="F:nitronate monooxygenase activity"/>
    <property type="evidence" value="ECO:0007669"/>
    <property type="project" value="InterPro"/>
</dbReference>
<dbReference type="PANTHER" id="PTHR32332:SF38">
    <property type="entry name" value="MONOOXYGENASE RV1533-RELATED"/>
    <property type="match status" value="1"/>
</dbReference>
<dbReference type="HOGENOM" id="CLU_038732_2_3_5"/>
<dbReference type="CDD" id="cd04730">
    <property type="entry name" value="NPD_like"/>
    <property type="match status" value="1"/>
</dbReference>
<sequence length="331" mass="34804">MRPPVSGSLLMTIRTPLCDLLGIKYPIMLAGMGGVSYAELVAAVSNAGGFGTLGMAGLQPDEIRVQMKKVKDLTDKPFGVDLLAAVPESLERTADIMIEEGATAFISGLGVPNNILKKLHDAGMKVMNVCGTVKHAVAGEQAGLDGVIAQGTEGGGHTGKVAGMALIPQIVDAVKSIPVIAAGSIVDGRGLAAALAFGAQGVWMGTRFIAAKESHAGEMYRQVIVDAKDTDTIVTRCYSGKTMRVFNNPYVQDWESRPQDIQPFPQQAILSHQNNVMGGIGGQIEGLERDRSCFAMGQGAGGIHEVLTAAEIVEKTMAEAEEVLARLKQYA</sequence>
<name>A7HR48_PARL1</name>
<dbReference type="Pfam" id="PF03060">
    <property type="entry name" value="NMO"/>
    <property type="match status" value="1"/>
</dbReference>
<accession>A7HR48</accession>
<dbReference type="PANTHER" id="PTHR32332">
    <property type="entry name" value="2-NITROPROPANE DIOXYGENASE"/>
    <property type="match status" value="1"/>
</dbReference>
<dbReference type="SUPFAM" id="SSF51412">
    <property type="entry name" value="Inosine monophosphate dehydrogenase (IMPDH)"/>
    <property type="match status" value="1"/>
</dbReference>
<proteinExistence type="predicted"/>
<dbReference type="Proteomes" id="UP000006377">
    <property type="component" value="Chromosome"/>
</dbReference>
<evidence type="ECO:0000256" key="3">
    <source>
        <dbReference type="ARBA" id="ARBA00023002"/>
    </source>
</evidence>
<protein>
    <submittedName>
        <fullName evidence="4">2-nitropropane dioxygenase NPD</fullName>
    </submittedName>
</protein>
<dbReference type="InterPro" id="IPR004136">
    <property type="entry name" value="NMO"/>
</dbReference>
<dbReference type="eggNOG" id="COG2070">
    <property type="taxonomic scope" value="Bacteria"/>
</dbReference>
<evidence type="ECO:0000256" key="1">
    <source>
        <dbReference type="ARBA" id="ARBA00022630"/>
    </source>
</evidence>
<keyword evidence="1" id="KW-0285">Flavoprotein</keyword>
<dbReference type="KEGG" id="pla:Plav_0758"/>
<keyword evidence="5" id="KW-1185">Reference proteome</keyword>
<dbReference type="STRING" id="402881.Plav_0758"/>
<dbReference type="GO" id="GO:0051213">
    <property type="term" value="F:dioxygenase activity"/>
    <property type="evidence" value="ECO:0007669"/>
    <property type="project" value="UniProtKB-KW"/>
</dbReference>